<keyword evidence="1" id="KW-0560">Oxidoreductase</keyword>
<dbReference type="Pfam" id="PF01243">
    <property type="entry name" value="PNPOx_N"/>
    <property type="match status" value="1"/>
</dbReference>
<evidence type="ECO:0000256" key="1">
    <source>
        <dbReference type="ARBA" id="ARBA00023002"/>
    </source>
</evidence>
<dbReference type="InterPro" id="IPR012349">
    <property type="entry name" value="Split_barrel_FMN-bd"/>
</dbReference>
<dbReference type="PANTHER" id="PTHR35176">
    <property type="entry name" value="HEME OXYGENASE HI_0854-RELATED"/>
    <property type="match status" value="1"/>
</dbReference>
<protein>
    <submittedName>
        <fullName evidence="3">F420-dependent protein</fullName>
    </submittedName>
</protein>
<dbReference type="GO" id="GO:0070967">
    <property type="term" value="F:coenzyme F420 binding"/>
    <property type="evidence" value="ECO:0007669"/>
    <property type="project" value="TreeGrafter"/>
</dbReference>
<dbReference type="AlphaFoldDB" id="A0A857LQ96"/>
<sequence>MIHTLPDEYRDLLERPLIGILATVSPDGRPSLQPMRFTWDGAHIRMSQTIPRRKFVPLQANPNYSFIITDSDNPARVLEITGWLVTVGGDPEGDFYRELGRRYGNPDEPVPADVDDRVVLILDAQHFIPKTAPTAPSATHAS</sequence>
<dbReference type="Gene3D" id="2.30.110.10">
    <property type="entry name" value="Electron Transport, Fmn-binding Protein, Chain A"/>
    <property type="match status" value="1"/>
</dbReference>
<organism evidence="3">
    <name type="scientific">Gordonia amarae</name>
    <dbReference type="NCBI Taxonomy" id="36821"/>
    <lineage>
        <taxon>Bacteria</taxon>
        <taxon>Bacillati</taxon>
        <taxon>Actinomycetota</taxon>
        <taxon>Actinomycetes</taxon>
        <taxon>Mycobacteriales</taxon>
        <taxon>Gordoniaceae</taxon>
        <taxon>Gordonia</taxon>
    </lineage>
</organism>
<reference evidence="3" key="1">
    <citation type="journal article" date="2021" name="Nat. Microbiol.">
        <title>Cocultivation of an ultrasmall environmental parasitic bacterium with lytic ability against bacteria associated with wastewater foams.</title>
        <authorList>
            <person name="Batinovic S."/>
            <person name="Rose J.J.A."/>
            <person name="Ratcliffe J."/>
            <person name="Seviour R.J."/>
            <person name="Petrovski S."/>
        </authorList>
    </citation>
    <scope>NUCLEOTIDE SEQUENCE</scope>
    <source>
        <strain evidence="3">CON44</strain>
    </source>
</reference>
<dbReference type="InterPro" id="IPR011576">
    <property type="entry name" value="Pyridox_Oxase_N"/>
</dbReference>
<dbReference type="PANTHER" id="PTHR35176:SF6">
    <property type="entry name" value="HEME OXYGENASE HI_0854-RELATED"/>
    <property type="match status" value="1"/>
</dbReference>
<accession>A0A857LQ96</accession>
<dbReference type="RefSeq" id="WP_005192478.1">
    <property type="nucleotide sequence ID" value="NZ_CP045804.1"/>
</dbReference>
<dbReference type="InterPro" id="IPR052019">
    <property type="entry name" value="F420H2_bilvrd_red/Heme_oxyg"/>
</dbReference>
<evidence type="ECO:0000313" key="3">
    <source>
        <dbReference type="EMBL" id="QHN40459.1"/>
    </source>
</evidence>
<dbReference type="GO" id="GO:0016627">
    <property type="term" value="F:oxidoreductase activity, acting on the CH-CH group of donors"/>
    <property type="evidence" value="ECO:0007669"/>
    <property type="project" value="TreeGrafter"/>
</dbReference>
<dbReference type="EMBL" id="CP045810">
    <property type="protein sequence ID" value="QHN40459.1"/>
    <property type="molecule type" value="Genomic_DNA"/>
</dbReference>
<evidence type="ECO:0000259" key="2">
    <source>
        <dbReference type="Pfam" id="PF01243"/>
    </source>
</evidence>
<feature type="domain" description="Pyridoxamine 5'-phosphate oxidase N-terminal" evidence="2">
    <location>
        <begin position="5"/>
        <end position="126"/>
    </location>
</feature>
<dbReference type="GO" id="GO:0005829">
    <property type="term" value="C:cytosol"/>
    <property type="evidence" value="ECO:0007669"/>
    <property type="project" value="TreeGrafter"/>
</dbReference>
<gene>
    <name evidence="3" type="ORF">GII30_16065</name>
</gene>
<proteinExistence type="predicted"/>
<dbReference type="SUPFAM" id="SSF50475">
    <property type="entry name" value="FMN-binding split barrel"/>
    <property type="match status" value="1"/>
</dbReference>
<name>A0A857LQ96_9ACTN</name>